<feature type="active site" description="Charge relay system" evidence="5">
    <location>
        <position position="269"/>
    </location>
</feature>
<dbReference type="PROSITE" id="PS00138">
    <property type="entry name" value="SUBTILASE_SER"/>
    <property type="match status" value="1"/>
</dbReference>
<dbReference type="PRINTS" id="PR00723">
    <property type="entry name" value="SUBTILISIN"/>
</dbReference>
<evidence type="ECO:0000256" key="2">
    <source>
        <dbReference type="ARBA" id="ARBA00022670"/>
    </source>
</evidence>
<dbReference type="InterPro" id="IPR034193">
    <property type="entry name" value="PCSK9_ProteinaseK-like"/>
</dbReference>
<keyword evidence="2 5" id="KW-0645">Protease</keyword>
<gene>
    <name evidence="8" type="ORF">GGP41_005200</name>
</gene>
<dbReference type="PANTHER" id="PTHR43806">
    <property type="entry name" value="PEPTIDASE S8"/>
    <property type="match status" value="1"/>
</dbReference>
<keyword evidence="4 5" id="KW-0720">Serine protease</keyword>
<dbReference type="Proteomes" id="UP000624244">
    <property type="component" value="Unassembled WGS sequence"/>
</dbReference>
<dbReference type="FunFam" id="3.40.50.200:FF:000007">
    <property type="entry name" value="Subtilisin-like serine protease"/>
    <property type="match status" value="1"/>
</dbReference>
<dbReference type="GO" id="GO:0004252">
    <property type="term" value="F:serine-type endopeptidase activity"/>
    <property type="evidence" value="ECO:0007669"/>
    <property type="project" value="UniProtKB-UniRule"/>
</dbReference>
<dbReference type="InterPro" id="IPR022398">
    <property type="entry name" value="Peptidase_S8_His-AS"/>
</dbReference>
<evidence type="ECO:0000256" key="5">
    <source>
        <dbReference type="PROSITE-ProRule" id="PRU01240"/>
    </source>
</evidence>
<dbReference type="InterPro" id="IPR000209">
    <property type="entry name" value="Peptidase_S8/S53_dom"/>
</dbReference>
<dbReference type="PANTHER" id="PTHR43806:SF11">
    <property type="entry name" value="CEREVISIN-RELATED"/>
    <property type="match status" value="1"/>
</dbReference>
<dbReference type="PROSITE" id="PS00136">
    <property type="entry name" value="SUBTILASE_ASP"/>
    <property type="match status" value="1"/>
</dbReference>
<reference evidence="8" key="1">
    <citation type="submission" date="2019-11" db="EMBL/GenBank/DDBJ databases">
        <title>Bipolaris sorokiniana Genome sequencing.</title>
        <authorList>
            <person name="Wang H."/>
        </authorList>
    </citation>
    <scope>NUCLEOTIDE SEQUENCE</scope>
</reference>
<feature type="active site" description="Charge relay system" evidence="5">
    <location>
        <position position="464"/>
    </location>
</feature>
<evidence type="ECO:0000259" key="7">
    <source>
        <dbReference type="Pfam" id="PF00082"/>
    </source>
</evidence>
<comment type="caution">
    <text evidence="8">The sequence shown here is derived from an EMBL/GenBank/DDBJ whole genome shotgun (WGS) entry which is preliminary data.</text>
</comment>
<accession>A0A8H5ZIC3</accession>
<evidence type="ECO:0000313" key="8">
    <source>
        <dbReference type="EMBL" id="KAF5849771.1"/>
    </source>
</evidence>
<sequence>MGQHMGRPCLLWVVRRLTHAVSEAQRPTANGSLDGSGCAVLFLLARLQCHSEPSSTPCFRPSRFYAALGHQRLDDATRQDYINHGALHPDSLCSCPPTLTLSLLPPSLPFIKTSLLAASSSLVAAFPNPGFINKQTLPSNHSTEVKEYIVTWWRNETVPEPIERYMDALELNKNGDAILFESSPGVNPRVVVLKMCDEHAAIFKTMAEINVVEEKAEVKSFVEQRQGSPWGLERISSAQGPSGSPQGQDFTYSFNDSTLGAGVDIYVIDTGVRTSHAVFTGRAVQGFTATGSFVDGDGHGTHVAGTAGGAKFGVAQGANIIEVKVLGDDGSGASSDTIRGMDWVIARHNKRKTEPGFIGSIMSMSWGLQGFANSVDEVITGASEAGIHVSVAAGNDGQDACGSTPAHLGGANSNVVTVGSVNINNQVSSFSNNGRCVDIYAPGEQILSSWSTGDNVINFLSGTSMACPHTTGVMAVLMTQDVAGLGQNPAALKAKLLATARKNDISGNLAGSPNLLLSNGVNGNVAQRLVKNYVVPDHSGLNGSPAARAAARMAEAAPIDKRFELHSRDVQLRF</sequence>
<organism evidence="8 9">
    <name type="scientific">Cochliobolus sativus</name>
    <name type="common">Common root rot and spot blotch fungus</name>
    <name type="synonym">Bipolaris sorokiniana</name>
    <dbReference type="NCBI Taxonomy" id="45130"/>
    <lineage>
        <taxon>Eukaryota</taxon>
        <taxon>Fungi</taxon>
        <taxon>Dikarya</taxon>
        <taxon>Ascomycota</taxon>
        <taxon>Pezizomycotina</taxon>
        <taxon>Dothideomycetes</taxon>
        <taxon>Pleosporomycetidae</taxon>
        <taxon>Pleosporales</taxon>
        <taxon>Pleosporineae</taxon>
        <taxon>Pleosporaceae</taxon>
        <taxon>Bipolaris</taxon>
    </lineage>
</organism>
<feature type="domain" description="Peptidase S8/S53" evidence="7">
    <location>
        <begin position="260"/>
        <end position="503"/>
    </location>
</feature>
<dbReference type="CDD" id="cd04077">
    <property type="entry name" value="Peptidases_S8_PCSK9_ProteinaseK_like"/>
    <property type="match status" value="1"/>
</dbReference>
<dbReference type="InterPro" id="IPR015500">
    <property type="entry name" value="Peptidase_S8_subtilisin-rel"/>
</dbReference>
<dbReference type="Pfam" id="PF00082">
    <property type="entry name" value="Peptidase_S8"/>
    <property type="match status" value="1"/>
</dbReference>
<dbReference type="AlphaFoldDB" id="A0A8H5ZIC3"/>
<evidence type="ECO:0000256" key="6">
    <source>
        <dbReference type="RuleBase" id="RU003355"/>
    </source>
</evidence>
<evidence type="ECO:0000256" key="3">
    <source>
        <dbReference type="ARBA" id="ARBA00022801"/>
    </source>
</evidence>
<protein>
    <recommendedName>
        <fullName evidence="7">Peptidase S8/S53 domain-containing protein</fullName>
    </recommendedName>
</protein>
<keyword evidence="3 5" id="KW-0378">Hydrolase</keyword>
<dbReference type="InterPro" id="IPR023827">
    <property type="entry name" value="Peptidase_S8_Asp-AS"/>
</dbReference>
<dbReference type="InterPro" id="IPR050131">
    <property type="entry name" value="Peptidase_S8_subtilisin-like"/>
</dbReference>
<feature type="active site" description="Charge relay system" evidence="5">
    <location>
        <position position="299"/>
    </location>
</feature>
<dbReference type="GO" id="GO:0006508">
    <property type="term" value="P:proteolysis"/>
    <property type="evidence" value="ECO:0007669"/>
    <property type="project" value="UniProtKB-KW"/>
</dbReference>
<evidence type="ECO:0000256" key="4">
    <source>
        <dbReference type="ARBA" id="ARBA00022825"/>
    </source>
</evidence>
<evidence type="ECO:0000313" key="9">
    <source>
        <dbReference type="Proteomes" id="UP000624244"/>
    </source>
</evidence>
<proteinExistence type="inferred from homology"/>
<dbReference type="InterPro" id="IPR036852">
    <property type="entry name" value="Peptidase_S8/S53_dom_sf"/>
</dbReference>
<dbReference type="InterPro" id="IPR023828">
    <property type="entry name" value="Peptidase_S8_Ser-AS"/>
</dbReference>
<name>A0A8H5ZIC3_COCSA</name>
<dbReference type="SUPFAM" id="SSF52743">
    <property type="entry name" value="Subtilisin-like"/>
    <property type="match status" value="1"/>
</dbReference>
<evidence type="ECO:0000256" key="1">
    <source>
        <dbReference type="ARBA" id="ARBA00011073"/>
    </source>
</evidence>
<comment type="similarity">
    <text evidence="1 5 6">Belongs to the peptidase S8 family.</text>
</comment>
<dbReference type="EMBL" id="WNKQ01000008">
    <property type="protein sequence ID" value="KAF5849771.1"/>
    <property type="molecule type" value="Genomic_DNA"/>
</dbReference>
<dbReference type="Gene3D" id="3.40.50.200">
    <property type="entry name" value="Peptidase S8/S53 domain"/>
    <property type="match status" value="1"/>
</dbReference>
<dbReference type="PROSITE" id="PS00137">
    <property type="entry name" value="SUBTILASE_HIS"/>
    <property type="match status" value="1"/>
</dbReference>
<dbReference type="PROSITE" id="PS51892">
    <property type="entry name" value="SUBTILASE"/>
    <property type="match status" value="1"/>
</dbReference>